<dbReference type="AlphaFoldDB" id="A0A182RZM7"/>
<sequence>MERSVFVICIGFIAISLVAGFCNVGLGDRSFGDVLLEELRFTNSSANKPKRLSLAIRYQANASLNEQITYTKTEGSVRCRIEIPNTKDRSRVFLRMQSLDNVTELSATLKVYGFRQGKAVKVN</sequence>
<protein>
    <submittedName>
        <fullName evidence="1">Uncharacterized protein</fullName>
    </submittedName>
</protein>
<accession>A0A182RZM7</accession>
<reference evidence="1" key="1">
    <citation type="submission" date="2020-05" db="UniProtKB">
        <authorList>
            <consortium name="EnsemblMetazoa"/>
        </authorList>
    </citation>
    <scope>IDENTIFICATION</scope>
    <source>
        <strain evidence="1">FUMOZ</strain>
    </source>
</reference>
<dbReference type="EnsemblMetazoa" id="AFUN011758-RA">
    <property type="protein sequence ID" value="AFUN011758-PA"/>
    <property type="gene ID" value="AFUN011758"/>
</dbReference>
<organism evidence="1">
    <name type="scientific">Anopheles funestus</name>
    <name type="common">African malaria mosquito</name>
    <dbReference type="NCBI Taxonomy" id="62324"/>
    <lineage>
        <taxon>Eukaryota</taxon>
        <taxon>Metazoa</taxon>
        <taxon>Ecdysozoa</taxon>
        <taxon>Arthropoda</taxon>
        <taxon>Hexapoda</taxon>
        <taxon>Insecta</taxon>
        <taxon>Pterygota</taxon>
        <taxon>Neoptera</taxon>
        <taxon>Endopterygota</taxon>
        <taxon>Diptera</taxon>
        <taxon>Nematocera</taxon>
        <taxon>Culicoidea</taxon>
        <taxon>Culicidae</taxon>
        <taxon>Anophelinae</taxon>
        <taxon>Anopheles</taxon>
    </lineage>
</organism>
<proteinExistence type="predicted"/>
<dbReference type="STRING" id="62324.A0A182RZM7"/>
<dbReference type="VEuPathDB" id="VectorBase:AFUN011758"/>
<evidence type="ECO:0000313" key="1">
    <source>
        <dbReference type="EnsemblMetazoa" id="AFUN011758-PA"/>
    </source>
</evidence>
<name>A0A182RZM7_ANOFN</name>